<keyword evidence="3" id="KW-1185">Reference proteome</keyword>
<dbReference type="EMBL" id="JARBHB010000016">
    <property type="protein sequence ID" value="KAJ8866705.1"/>
    <property type="molecule type" value="Genomic_DNA"/>
</dbReference>
<feature type="compositionally biased region" description="Basic and acidic residues" evidence="1">
    <location>
        <begin position="170"/>
        <end position="183"/>
    </location>
</feature>
<organism evidence="2 3">
    <name type="scientific">Dryococelus australis</name>
    <dbReference type="NCBI Taxonomy" id="614101"/>
    <lineage>
        <taxon>Eukaryota</taxon>
        <taxon>Metazoa</taxon>
        <taxon>Ecdysozoa</taxon>
        <taxon>Arthropoda</taxon>
        <taxon>Hexapoda</taxon>
        <taxon>Insecta</taxon>
        <taxon>Pterygota</taxon>
        <taxon>Neoptera</taxon>
        <taxon>Polyneoptera</taxon>
        <taxon>Phasmatodea</taxon>
        <taxon>Verophasmatodea</taxon>
        <taxon>Anareolatae</taxon>
        <taxon>Phasmatidae</taxon>
        <taxon>Eurycanthinae</taxon>
        <taxon>Dryococelus</taxon>
    </lineage>
</organism>
<proteinExistence type="predicted"/>
<sequence length="328" mass="36181">MVEGNKGEWRGQINAHIRPGAAVAERLDCSPPTMANGIQPRSGHSRIFASGNRAGRLPLVGGFSRGSLVSPAPSFWRCSILNLITLIGYQDLDTARLPPKPLLEVGIMPDGAAVRQGVFSGISCIARPLHSGAAPFSHYFTIIGSQELAWRRRDLGARPQHVQGPHAHRAGRERERKREREYRSHRLIQRSAPARRGHSPALGFSRQPATLRRTVGSHSKGCSRSTDEHLMKALLEIYLYLTHSDPTYTIVYIKHEQQGLVMRRSTASASPWKPTFPEVPLGAGRVVSLFTSQADETRNLGLHSEKPVDMVTVERGRGFAPVGVDLRH</sequence>
<name>A0ABQ9G2K9_9NEOP</name>
<comment type="caution">
    <text evidence="2">The sequence shown here is derived from an EMBL/GenBank/DDBJ whole genome shotgun (WGS) entry which is preliminary data.</text>
</comment>
<accession>A0ABQ9G2K9</accession>
<gene>
    <name evidence="2" type="ORF">PR048_032566</name>
</gene>
<evidence type="ECO:0000313" key="3">
    <source>
        <dbReference type="Proteomes" id="UP001159363"/>
    </source>
</evidence>
<reference evidence="2 3" key="1">
    <citation type="submission" date="2023-02" db="EMBL/GenBank/DDBJ databases">
        <title>LHISI_Scaffold_Assembly.</title>
        <authorList>
            <person name="Stuart O.P."/>
            <person name="Cleave R."/>
            <person name="Magrath M.J.L."/>
            <person name="Mikheyev A.S."/>
        </authorList>
    </citation>
    <scope>NUCLEOTIDE SEQUENCE [LARGE SCALE GENOMIC DNA]</scope>
    <source>
        <strain evidence="2">Daus_M_001</strain>
        <tissue evidence="2">Leg muscle</tissue>
    </source>
</reference>
<dbReference type="Proteomes" id="UP001159363">
    <property type="component" value="Chromosome 15"/>
</dbReference>
<protein>
    <submittedName>
        <fullName evidence="2">Uncharacterized protein</fullName>
    </submittedName>
</protein>
<feature type="region of interest" description="Disordered" evidence="1">
    <location>
        <begin position="158"/>
        <end position="183"/>
    </location>
</feature>
<evidence type="ECO:0000256" key="1">
    <source>
        <dbReference type="SAM" id="MobiDB-lite"/>
    </source>
</evidence>
<evidence type="ECO:0000313" key="2">
    <source>
        <dbReference type="EMBL" id="KAJ8866705.1"/>
    </source>
</evidence>